<name>A0ACB9HKD8_9ASTR</name>
<accession>A0ACB9HKD8</accession>
<evidence type="ECO:0000313" key="2">
    <source>
        <dbReference type="Proteomes" id="UP001056120"/>
    </source>
</evidence>
<reference evidence="1 2" key="2">
    <citation type="journal article" date="2022" name="Mol. Ecol. Resour.">
        <title>The genomes of chicory, endive, great burdock and yacon provide insights into Asteraceae paleo-polyploidization history and plant inulin production.</title>
        <authorList>
            <person name="Fan W."/>
            <person name="Wang S."/>
            <person name="Wang H."/>
            <person name="Wang A."/>
            <person name="Jiang F."/>
            <person name="Liu H."/>
            <person name="Zhao H."/>
            <person name="Xu D."/>
            <person name="Zhang Y."/>
        </authorList>
    </citation>
    <scope>NUCLEOTIDE SEQUENCE [LARGE SCALE GENOMIC DNA]</scope>
    <source>
        <strain evidence="2">cv. Yunnan</strain>
        <tissue evidence="1">Leaves</tissue>
    </source>
</reference>
<organism evidence="1 2">
    <name type="scientific">Smallanthus sonchifolius</name>
    <dbReference type="NCBI Taxonomy" id="185202"/>
    <lineage>
        <taxon>Eukaryota</taxon>
        <taxon>Viridiplantae</taxon>
        <taxon>Streptophyta</taxon>
        <taxon>Embryophyta</taxon>
        <taxon>Tracheophyta</taxon>
        <taxon>Spermatophyta</taxon>
        <taxon>Magnoliopsida</taxon>
        <taxon>eudicotyledons</taxon>
        <taxon>Gunneridae</taxon>
        <taxon>Pentapetalae</taxon>
        <taxon>asterids</taxon>
        <taxon>campanulids</taxon>
        <taxon>Asterales</taxon>
        <taxon>Asteraceae</taxon>
        <taxon>Asteroideae</taxon>
        <taxon>Heliantheae alliance</taxon>
        <taxon>Millerieae</taxon>
        <taxon>Smallanthus</taxon>
    </lineage>
</organism>
<proteinExistence type="predicted"/>
<evidence type="ECO:0000313" key="1">
    <source>
        <dbReference type="EMBL" id="KAI3796252.1"/>
    </source>
</evidence>
<sequence length="393" mass="45824">MEKVVRRRNKASKFDSGDVICNMPENVITNIMNHLPIRDAVRTSILARNWRFKWTMLTQLVFKHRFSKYGRDLSRLLLHLKGPITKFLLYIPDYMVLDGEDINHWILFLSRKGIKDFTLVNFRQTLFKLNTHLFSCLDLKHLRLQNCSFYVPPSFHGFPNLLSLEFYDVTFESGNCGEFISWCPLLEVLCIGNDEERMRKMKLVVIAKLENLKTLSLSLCDLDSITIKSSTIFKFAGYFPKLQELYLSFAKCNLIGEEGARKFRIAFPYLKTLELYLIDLSSGNMLSCVIEMTRGSPNLQSLKIEVQEEDNVPTHAHTFPEIDYHTMEQLQLRSVVFEYFNGSENEIHFIKYLLACSPFLEYIVIDTIIGKLTFAKKLLELHRASPMAEVYIY</sequence>
<keyword evidence="2" id="KW-1185">Reference proteome</keyword>
<gene>
    <name evidence="1" type="ORF">L1987_38919</name>
</gene>
<reference evidence="2" key="1">
    <citation type="journal article" date="2022" name="Mol. Ecol. Resour.">
        <title>The genomes of chicory, endive, great burdock and yacon provide insights into Asteraceae palaeo-polyploidization history and plant inulin production.</title>
        <authorList>
            <person name="Fan W."/>
            <person name="Wang S."/>
            <person name="Wang H."/>
            <person name="Wang A."/>
            <person name="Jiang F."/>
            <person name="Liu H."/>
            <person name="Zhao H."/>
            <person name="Xu D."/>
            <person name="Zhang Y."/>
        </authorList>
    </citation>
    <scope>NUCLEOTIDE SEQUENCE [LARGE SCALE GENOMIC DNA]</scope>
    <source>
        <strain evidence="2">cv. Yunnan</strain>
    </source>
</reference>
<comment type="caution">
    <text evidence="1">The sequence shown here is derived from an EMBL/GenBank/DDBJ whole genome shotgun (WGS) entry which is preliminary data.</text>
</comment>
<protein>
    <submittedName>
        <fullName evidence="1">Uncharacterized protein</fullName>
    </submittedName>
</protein>
<dbReference type="EMBL" id="CM042029">
    <property type="protein sequence ID" value="KAI3796252.1"/>
    <property type="molecule type" value="Genomic_DNA"/>
</dbReference>
<dbReference type="Proteomes" id="UP001056120">
    <property type="component" value="Linkage Group LG12"/>
</dbReference>